<proteinExistence type="inferred from homology"/>
<dbReference type="RefSeq" id="WP_006299846.1">
    <property type="nucleotide sequence ID" value="NZ_CM001022.1"/>
</dbReference>
<dbReference type="STRING" id="584708.Apau_0264"/>
<dbReference type="HOGENOM" id="CLU_1173516_0_0_0"/>
<dbReference type="SUPFAM" id="SSF74653">
    <property type="entry name" value="TolA/TonB C-terminal domain"/>
    <property type="match status" value="1"/>
</dbReference>
<dbReference type="PANTHER" id="PTHR33446:SF2">
    <property type="entry name" value="PROTEIN TONB"/>
    <property type="match status" value="1"/>
</dbReference>
<keyword evidence="4" id="KW-1003">Cell membrane</keyword>
<evidence type="ECO:0000259" key="11">
    <source>
        <dbReference type="PROSITE" id="PS52015"/>
    </source>
</evidence>
<evidence type="ECO:0000256" key="9">
    <source>
        <dbReference type="ARBA" id="ARBA00023136"/>
    </source>
</evidence>
<dbReference type="PANTHER" id="PTHR33446">
    <property type="entry name" value="PROTEIN TONB-RELATED"/>
    <property type="match status" value="1"/>
</dbReference>
<comment type="subcellular location">
    <subcellularLocation>
        <location evidence="1">Cell inner membrane</location>
        <topology evidence="1">Single-pass membrane protein</topology>
        <orientation evidence="1">Periplasmic side</orientation>
    </subcellularLocation>
</comment>
<comment type="similarity">
    <text evidence="2">Belongs to the TonB family.</text>
</comment>
<feature type="compositionally biased region" description="Low complexity" evidence="10">
    <location>
        <begin position="99"/>
        <end position="112"/>
    </location>
</feature>
<reference evidence="12 13" key="1">
    <citation type="journal article" date="2010" name="Stand. Genomic Sci.">
        <title>Non-contiguous finished genome sequence of Aminomonas paucivorans type strain (GLU-3).</title>
        <authorList>
            <person name="Pitluck S."/>
            <person name="Yasawong M."/>
            <person name="Held B."/>
            <person name="Lapidus A."/>
            <person name="Nolan M."/>
            <person name="Copeland A."/>
            <person name="Lucas S."/>
            <person name="Del Rio T.G."/>
            <person name="Tice H."/>
            <person name="Cheng J.F."/>
            <person name="Chertkov O."/>
            <person name="Goodwin L."/>
            <person name="Tapia R."/>
            <person name="Han C."/>
            <person name="Liolios K."/>
            <person name="Ivanova N."/>
            <person name="Mavromatis K."/>
            <person name="Ovchinnikova G."/>
            <person name="Pati A."/>
            <person name="Chen A."/>
            <person name="Palaniappan K."/>
            <person name="Land M."/>
            <person name="Hauser L."/>
            <person name="Chang Y.J."/>
            <person name="Jeffries C.D."/>
            <person name="Pukall R."/>
            <person name="Spring S."/>
            <person name="Rohde M."/>
            <person name="Sikorski J."/>
            <person name="Goker M."/>
            <person name="Woyke T."/>
            <person name="Bristow J."/>
            <person name="Eisen J.A."/>
            <person name="Markowitz V."/>
            <person name="Hugenholtz P."/>
            <person name="Kyrpides N.C."/>
            <person name="Klenk H.P."/>
        </authorList>
    </citation>
    <scope>NUCLEOTIDE SEQUENCE [LARGE SCALE GENOMIC DNA]</scope>
    <source>
        <strain evidence="12 13">DSM 12260</strain>
    </source>
</reference>
<dbReference type="PaxDb" id="584708-Apau_0264"/>
<protein>
    <submittedName>
        <fullName evidence="12">TonB family protein</fullName>
    </submittedName>
</protein>
<evidence type="ECO:0000256" key="4">
    <source>
        <dbReference type="ARBA" id="ARBA00022475"/>
    </source>
</evidence>
<feature type="compositionally biased region" description="Pro residues" evidence="10">
    <location>
        <begin position="45"/>
        <end position="54"/>
    </location>
</feature>
<dbReference type="GO" id="GO:0055085">
    <property type="term" value="P:transmembrane transport"/>
    <property type="evidence" value="ECO:0007669"/>
    <property type="project" value="InterPro"/>
</dbReference>
<name>E3CY52_9BACT</name>
<dbReference type="Proteomes" id="UP000005096">
    <property type="component" value="Chromosome"/>
</dbReference>
<evidence type="ECO:0000256" key="10">
    <source>
        <dbReference type="SAM" id="MobiDB-lite"/>
    </source>
</evidence>
<sequence length="236" mass="24619">MKPYALPLLLSLGIHALLMGALGLWRPAPLPEAPERVLVLRFAPAPPPPVAPPRRTPRAAPQAAPPEPRKAPAPAAAPKPPQALPRRAAAPVPAPVAPLRPVSRTAEPPGAGEAEEVRGDAAPASGSGTKEAPPPREEAAAPGGEGLKDAEVVDVRGVEVLRRVVPDYPPSCRRRGQEGTTVLVAQVEGGAVRSLRVERSSGFGALDEAAADALKRWRFARGVTASVRVPVIFRLQ</sequence>
<evidence type="ECO:0000256" key="1">
    <source>
        <dbReference type="ARBA" id="ARBA00004383"/>
    </source>
</evidence>
<feature type="domain" description="TonB C-terminal" evidence="11">
    <location>
        <begin position="153"/>
        <end position="236"/>
    </location>
</feature>
<keyword evidence="3" id="KW-0813">Transport</keyword>
<keyword evidence="6" id="KW-0812">Transmembrane</keyword>
<keyword evidence="9" id="KW-0472">Membrane</keyword>
<gene>
    <name evidence="12" type="ORF">Apau_0264</name>
</gene>
<evidence type="ECO:0000256" key="2">
    <source>
        <dbReference type="ARBA" id="ARBA00006555"/>
    </source>
</evidence>
<evidence type="ECO:0000256" key="7">
    <source>
        <dbReference type="ARBA" id="ARBA00022927"/>
    </source>
</evidence>
<dbReference type="OrthoDB" id="190720at2"/>
<dbReference type="EMBL" id="CM001022">
    <property type="protein sequence ID" value="EFQ22700.1"/>
    <property type="molecule type" value="Genomic_DNA"/>
</dbReference>
<dbReference type="Pfam" id="PF03544">
    <property type="entry name" value="TonB_C"/>
    <property type="match status" value="1"/>
</dbReference>
<dbReference type="eggNOG" id="COG0810">
    <property type="taxonomic scope" value="Bacteria"/>
</dbReference>
<evidence type="ECO:0000256" key="6">
    <source>
        <dbReference type="ARBA" id="ARBA00022692"/>
    </source>
</evidence>
<dbReference type="NCBIfam" id="TIGR01352">
    <property type="entry name" value="tonB_Cterm"/>
    <property type="match status" value="1"/>
</dbReference>
<accession>E3CY52</accession>
<dbReference type="InterPro" id="IPR006260">
    <property type="entry name" value="TonB/TolA_C"/>
</dbReference>
<evidence type="ECO:0000256" key="8">
    <source>
        <dbReference type="ARBA" id="ARBA00022989"/>
    </source>
</evidence>
<keyword evidence="5" id="KW-0997">Cell inner membrane</keyword>
<keyword evidence="13" id="KW-1185">Reference proteome</keyword>
<keyword evidence="8" id="KW-1133">Transmembrane helix</keyword>
<evidence type="ECO:0000313" key="13">
    <source>
        <dbReference type="Proteomes" id="UP000005096"/>
    </source>
</evidence>
<evidence type="ECO:0000256" key="3">
    <source>
        <dbReference type="ARBA" id="ARBA00022448"/>
    </source>
</evidence>
<feature type="region of interest" description="Disordered" evidence="10">
    <location>
        <begin position="45"/>
        <end position="146"/>
    </location>
</feature>
<organism evidence="12 13">
    <name type="scientific">Aminomonas paucivorans DSM 12260</name>
    <dbReference type="NCBI Taxonomy" id="584708"/>
    <lineage>
        <taxon>Bacteria</taxon>
        <taxon>Thermotogati</taxon>
        <taxon>Synergistota</taxon>
        <taxon>Synergistia</taxon>
        <taxon>Synergistales</taxon>
        <taxon>Synergistaceae</taxon>
        <taxon>Aminomonas</taxon>
    </lineage>
</organism>
<dbReference type="GO" id="GO:0031992">
    <property type="term" value="F:energy transducer activity"/>
    <property type="evidence" value="ECO:0007669"/>
    <property type="project" value="TreeGrafter"/>
</dbReference>
<dbReference type="AlphaFoldDB" id="E3CY52"/>
<dbReference type="GO" id="GO:0015031">
    <property type="term" value="P:protein transport"/>
    <property type="evidence" value="ECO:0007669"/>
    <property type="project" value="UniProtKB-KW"/>
</dbReference>
<evidence type="ECO:0000256" key="5">
    <source>
        <dbReference type="ARBA" id="ARBA00022519"/>
    </source>
</evidence>
<evidence type="ECO:0000313" key="12">
    <source>
        <dbReference type="EMBL" id="EFQ22700.1"/>
    </source>
</evidence>
<dbReference type="InterPro" id="IPR037682">
    <property type="entry name" value="TonB_C"/>
</dbReference>
<dbReference type="InterPro" id="IPR051045">
    <property type="entry name" value="TonB-dependent_transducer"/>
</dbReference>
<dbReference type="GO" id="GO:0098797">
    <property type="term" value="C:plasma membrane protein complex"/>
    <property type="evidence" value="ECO:0007669"/>
    <property type="project" value="TreeGrafter"/>
</dbReference>
<dbReference type="PROSITE" id="PS52015">
    <property type="entry name" value="TONB_CTD"/>
    <property type="match status" value="1"/>
</dbReference>
<dbReference type="Gene3D" id="3.30.1150.10">
    <property type="match status" value="1"/>
</dbReference>
<keyword evidence="7" id="KW-0653">Protein transport</keyword>